<sequence>MGQPTLNGSVPMGSNIPKPYYFVCGSFEPKSKGEKRGFPLFPPQGHRSPIVAAPPSPNAHRGGRRARYLGGVGAWHGVAHDSEAWRASYAAWTRSLRRRFPSAAGVLGWLYVLCIGLRDVG</sequence>
<evidence type="ECO:0000313" key="2">
    <source>
        <dbReference type="RefSeq" id="XP_016746935.2"/>
    </source>
</evidence>
<dbReference type="PaxDb" id="3635-A0A1U8P742"/>
<dbReference type="Proteomes" id="UP000818029">
    <property type="component" value="Chromosome A07"/>
</dbReference>
<name>A0A1U8P742_GOSHI</name>
<accession>A0A1U8P742</accession>
<dbReference type="KEGG" id="ghi:107955641"/>
<organism evidence="1 2">
    <name type="scientific">Gossypium hirsutum</name>
    <name type="common">Upland cotton</name>
    <name type="synonym">Gossypium mexicanum</name>
    <dbReference type="NCBI Taxonomy" id="3635"/>
    <lineage>
        <taxon>Eukaryota</taxon>
        <taxon>Viridiplantae</taxon>
        <taxon>Streptophyta</taxon>
        <taxon>Embryophyta</taxon>
        <taxon>Tracheophyta</taxon>
        <taxon>Spermatophyta</taxon>
        <taxon>Magnoliopsida</taxon>
        <taxon>eudicotyledons</taxon>
        <taxon>Gunneridae</taxon>
        <taxon>Pentapetalae</taxon>
        <taxon>rosids</taxon>
        <taxon>malvids</taxon>
        <taxon>Malvales</taxon>
        <taxon>Malvaceae</taxon>
        <taxon>Malvoideae</taxon>
        <taxon>Gossypium</taxon>
    </lineage>
</organism>
<evidence type="ECO:0000313" key="1">
    <source>
        <dbReference type="Proteomes" id="UP000818029"/>
    </source>
</evidence>
<gene>
    <name evidence="2" type="primary">LOC107955641</name>
</gene>
<dbReference type="AlphaFoldDB" id="A0A1U8P742"/>
<keyword evidence="1" id="KW-1185">Reference proteome</keyword>
<protein>
    <submittedName>
        <fullName evidence="2">Uncharacterized protein</fullName>
    </submittedName>
</protein>
<proteinExistence type="predicted"/>
<dbReference type="RefSeq" id="XP_016746935.2">
    <property type="nucleotide sequence ID" value="XM_016891446.2"/>
</dbReference>
<reference evidence="1" key="1">
    <citation type="journal article" date="2020" name="Nat. Genet.">
        <title>Genomic diversifications of five Gossypium allopolyploid species and their impact on cotton improvement.</title>
        <authorList>
            <person name="Chen Z.J."/>
            <person name="Sreedasyam A."/>
            <person name="Ando A."/>
            <person name="Song Q."/>
            <person name="De Santiago L.M."/>
            <person name="Hulse-Kemp A.M."/>
            <person name="Ding M."/>
            <person name="Ye W."/>
            <person name="Kirkbride R.C."/>
            <person name="Jenkins J."/>
            <person name="Plott C."/>
            <person name="Lovell J."/>
            <person name="Lin Y.M."/>
            <person name="Vaughn R."/>
            <person name="Liu B."/>
            <person name="Simpson S."/>
            <person name="Scheffler B.E."/>
            <person name="Wen L."/>
            <person name="Saski C.A."/>
            <person name="Grover C.E."/>
            <person name="Hu G."/>
            <person name="Conover J.L."/>
            <person name="Carlson J.W."/>
            <person name="Shu S."/>
            <person name="Boston L.B."/>
            <person name="Williams M."/>
            <person name="Peterson D.G."/>
            <person name="McGee K."/>
            <person name="Jones D.C."/>
            <person name="Wendel J.F."/>
            <person name="Stelly D.M."/>
            <person name="Grimwood J."/>
            <person name="Schmutz J."/>
        </authorList>
    </citation>
    <scope>NUCLEOTIDE SEQUENCE [LARGE SCALE GENOMIC DNA]</scope>
    <source>
        <strain evidence="1">cv. TM-1</strain>
    </source>
</reference>
<reference evidence="2" key="2">
    <citation type="submission" date="2025-08" db="UniProtKB">
        <authorList>
            <consortium name="RefSeq"/>
        </authorList>
    </citation>
    <scope>IDENTIFICATION</scope>
</reference>
<dbReference type="GeneID" id="107955641"/>